<evidence type="ECO:0000313" key="2">
    <source>
        <dbReference type="Proteomes" id="UP000515146"/>
    </source>
</evidence>
<dbReference type="SUPFAM" id="SSF55753">
    <property type="entry name" value="Actin depolymerizing proteins"/>
    <property type="match status" value="4"/>
</dbReference>
<dbReference type="OrthoDB" id="6375767at2759"/>
<feature type="domain" description="Gelsolin-like" evidence="1">
    <location>
        <begin position="400"/>
        <end position="472"/>
    </location>
</feature>
<dbReference type="InParanoid" id="A0A6P6XWS3"/>
<dbReference type="Gene3D" id="3.40.20.10">
    <property type="entry name" value="Severin"/>
    <property type="match status" value="4"/>
</dbReference>
<dbReference type="GO" id="GO:0051014">
    <property type="term" value="P:actin filament severing"/>
    <property type="evidence" value="ECO:0007669"/>
    <property type="project" value="TreeGrafter"/>
</dbReference>
<dbReference type="GO" id="GO:0008154">
    <property type="term" value="P:actin polymerization or depolymerization"/>
    <property type="evidence" value="ECO:0007669"/>
    <property type="project" value="TreeGrafter"/>
</dbReference>
<proteinExistence type="predicted"/>
<dbReference type="GO" id="GO:0015629">
    <property type="term" value="C:actin cytoskeleton"/>
    <property type="evidence" value="ECO:0007669"/>
    <property type="project" value="TreeGrafter"/>
</dbReference>
<dbReference type="Pfam" id="PF00626">
    <property type="entry name" value="Gelsolin"/>
    <property type="match status" value="4"/>
</dbReference>
<dbReference type="CDD" id="cd11290">
    <property type="entry name" value="gelsolin_S1_like"/>
    <property type="match status" value="1"/>
</dbReference>
<dbReference type="InterPro" id="IPR007122">
    <property type="entry name" value="Villin/Gelsolin"/>
</dbReference>
<keyword evidence="2" id="KW-1185">Reference proteome</keyword>
<dbReference type="AlphaFoldDB" id="A0A6P6XWS3"/>
<evidence type="ECO:0000259" key="1">
    <source>
        <dbReference type="Pfam" id="PF00626"/>
    </source>
</evidence>
<gene>
    <name evidence="3" type="primary">LOC113790844</name>
</gene>
<dbReference type="GO" id="GO:0051015">
    <property type="term" value="F:actin filament binding"/>
    <property type="evidence" value="ECO:0007669"/>
    <property type="project" value="InterPro"/>
</dbReference>
<dbReference type="SMART" id="SM00262">
    <property type="entry name" value="GEL"/>
    <property type="match status" value="4"/>
</dbReference>
<protein>
    <submittedName>
        <fullName evidence="3">Gelsolin-like protein 1</fullName>
    </submittedName>
</protein>
<dbReference type="Proteomes" id="UP000515146">
    <property type="component" value="Unplaced"/>
</dbReference>
<dbReference type="InterPro" id="IPR007123">
    <property type="entry name" value="Gelsolin-like_dom"/>
</dbReference>
<dbReference type="GO" id="GO:0005546">
    <property type="term" value="F:phosphatidylinositol-4,5-bisphosphate binding"/>
    <property type="evidence" value="ECO:0007669"/>
    <property type="project" value="TreeGrafter"/>
</dbReference>
<dbReference type="KEGG" id="dpte:113790844"/>
<dbReference type="OMA" id="TQWASSW"/>
<feature type="domain" description="Gelsolin-like" evidence="1">
    <location>
        <begin position="163"/>
        <end position="229"/>
    </location>
</feature>
<dbReference type="GO" id="GO:0005737">
    <property type="term" value="C:cytoplasm"/>
    <property type="evidence" value="ECO:0007669"/>
    <property type="project" value="TreeGrafter"/>
</dbReference>
<dbReference type="GO" id="GO:0051016">
    <property type="term" value="P:barbed-end actin filament capping"/>
    <property type="evidence" value="ECO:0007669"/>
    <property type="project" value="TreeGrafter"/>
</dbReference>
<name>A0A6P6XWS3_DERPT</name>
<organism evidence="2 3">
    <name type="scientific">Dermatophagoides pteronyssinus</name>
    <name type="common">European house dust mite</name>
    <dbReference type="NCBI Taxonomy" id="6956"/>
    <lineage>
        <taxon>Eukaryota</taxon>
        <taxon>Metazoa</taxon>
        <taxon>Ecdysozoa</taxon>
        <taxon>Arthropoda</taxon>
        <taxon>Chelicerata</taxon>
        <taxon>Arachnida</taxon>
        <taxon>Acari</taxon>
        <taxon>Acariformes</taxon>
        <taxon>Sarcoptiformes</taxon>
        <taxon>Astigmata</taxon>
        <taxon>Psoroptidia</taxon>
        <taxon>Analgoidea</taxon>
        <taxon>Pyroglyphidae</taxon>
        <taxon>Dermatophagoidinae</taxon>
        <taxon>Dermatophagoides</taxon>
    </lineage>
</organism>
<dbReference type="InterPro" id="IPR029006">
    <property type="entry name" value="ADF-H/Gelsolin-like_dom_sf"/>
</dbReference>
<dbReference type="RefSeq" id="XP_027196354.1">
    <property type="nucleotide sequence ID" value="XM_027340553.1"/>
</dbReference>
<evidence type="ECO:0000313" key="3">
    <source>
        <dbReference type="RefSeq" id="XP_027196354.1"/>
    </source>
</evidence>
<dbReference type="CDD" id="cd11292">
    <property type="entry name" value="gelsolin_S3_like"/>
    <property type="match status" value="1"/>
</dbReference>
<accession>A0A6P6XWS3</accession>
<feature type="domain" description="Gelsolin-like" evidence="1">
    <location>
        <begin position="26"/>
        <end position="120"/>
    </location>
</feature>
<dbReference type="PANTHER" id="PTHR11977">
    <property type="entry name" value="VILLIN"/>
    <property type="match status" value="1"/>
</dbReference>
<reference evidence="3" key="1">
    <citation type="submission" date="2025-08" db="UniProtKB">
        <authorList>
            <consortium name="RefSeq"/>
        </authorList>
    </citation>
    <scope>IDENTIFICATION</scope>
    <source>
        <strain evidence="3">Airmid</strain>
    </source>
</reference>
<sequence length="480" mass="55424">MAAHDKNFDVIPIGHTFFFIWRVKQFELVPVPKEEYGKFYKGDCYIVICCTDTPTGGHSKMESKPILNGHGYCHIHYWIGSESTKDEAGVAAIKSVELDDFLGGYPVQHREIEEFESRQFSSYFKDGIIYLKGGYESGFTKMIDELKPTLLHVKGKKRPIVYECPAISWKSMNDGDVFILIVPKFIFVWTGKHSNRMERTTAIRVANDLKSQLNRFKLSTVILEDGKEVEQTSGAEYDAFNKALPLDKQDTDLKKLPKGYDYAACDIKFEKHERSFVTLYKCFEGTETIDISFVKNGPLTRKDLDTNDTFIVENGSEGLWVWVGKKATQKERQSAIKYAMELINKKKYPNNTPVTKVLEGDETADFKSLFESWQMTEQEKITSARLFRVSRNGIFKLVANYEQDDLEEDNVMILDAIDKIYVWIGNQFKERIADEKHVDILAERFIQEDKSGRKFQPNQIIKIKQGSEDATFKSYFPKWK</sequence>
<feature type="domain" description="Gelsolin-like" evidence="1">
    <location>
        <begin position="297"/>
        <end position="366"/>
    </location>
</feature>
<dbReference type="PANTHER" id="PTHR11977:SF57">
    <property type="entry name" value="VILLIN-LIKE PROTEIN QUAIL"/>
    <property type="match status" value="1"/>
</dbReference>